<evidence type="ECO:0000256" key="6">
    <source>
        <dbReference type="ARBA" id="ARBA00022692"/>
    </source>
</evidence>
<comment type="caution">
    <text evidence="11">The sequence shown here is derived from an EMBL/GenBank/DDBJ whole genome shotgun (WGS) entry which is preliminary data.</text>
</comment>
<dbReference type="Proteomes" id="UP000295611">
    <property type="component" value="Unassembled WGS sequence"/>
</dbReference>
<dbReference type="PROSITE" id="PS51104">
    <property type="entry name" value="PTS_EIIC_TYPE_2"/>
    <property type="match status" value="1"/>
</dbReference>
<dbReference type="InterPro" id="IPR050864">
    <property type="entry name" value="Bacterial_PTS_Sugar_Transport"/>
</dbReference>
<evidence type="ECO:0000256" key="8">
    <source>
        <dbReference type="ARBA" id="ARBA00023136"/>
    </source>
</evidence>
<feature type="transmembrane region" description="Helical" evidence="9">
    <location>
        <begin position="214"/>
        <end position="235"/>
    </location>
</feature>
<organism evidence="11 12">
    <name type="scientific">Paludibacterium purpuratum</name>
    <dbReference type="NCBI Taxonomy" id="1144873"/>
    <lineage>
        <taxon>Bacteria</taxon>
        <taxon>Pseudomonadati</taxon>
        <taxon>Pseudomonadota</taxon>
        <taxon>Betaproteobacteria</taxon>
        <taxon>Neisseriales</taxon>
        <taxon>Chromobacteriaceae</taxon>
        <taxon>Paludibacterium</taxon>
    </lineage>
</organism>
<dbReference type="OrthoDB" id="9782569at2"/>
<dbReference type="GO" id="GO:0005886">
    <property type="term" value="C:plasma membrane"/>
    <property type="evidence" value="ECO:0007669"/>
    <property type="project" value="UniProtKB-SubCell"/>
</dbReference>
<evidence type="ECO:0000313" key="12">
    <source>
        <dbReference type="Proteomes" id="UP000295611"/>
    </source>
</evidence>
<dbReference type="GO" id="GO:0009401">
    <property type="term" value="P:phosphoenolpyruvate-dependent sugar phosphotransferase system"/>
    <property type="evidence" value="ECO:0007669"/>
    <property type="project" value="UniProtKB-KW"/>
</dbReference>
<feature type="transmembrane region" description="Helical" evidence="9">
    <location>
        <begin position="391"/>
        <end position="411"/>
    </location>
</feature>
<feature type="transmembrane region" description="Helical" evidence="9">
    <location>
        <begin position="173"/>
        <end position="194"/>
    </location>
</feature>
<keyword evidence="7 9" id="KW-1133">Transmembrane helix</keyword>
<dbReference type="AlphaFoldDB" id="A0A4R7B5B1"/>
<evidence type="ECO:0000259" key="10">
    <source>
        <dbReference type="PROSITE" id="PS51104"/>
    </source>
</evidence>
<evidence type="ECO:0000256" key="7">
    <source>
        <dbReference type="ARBA" id="ARBA00022989"/>
    </source>
</evidence>
<proteinExistence type="predicted"/>
<reference evidence="11 12" key="1">
    <citation type="submission" date="2019-03" db="EMBL/GenBank/DDBJ databases">
        <title>Genomic Encyclopedia of Type Strains, Phase III (KMG-III): the genomes of soil and plant-associated and newly described type strains.</title>
        <authorList>
            <person name="Whitman W."/>
        </authorList>
    </citation>
    <scope>NUCLEOTIDE SEQUENCE [LARGE SCALE GENOMIC DNA]</scope>
    <source>
        <strain evidence="11 12">CECT 8976</strain>
    </source>
</reference>
<keyword evidence="11" id="KW-0808">Transferase</keyword>
<feature type="transmembrane region" description="Helical" evidence="9">
    <location>
        <begin position="128"/>
        <end position="152"/>
    </location>
</feature>
<keyword evidence="6 9" id="KW-0812">Transmembrane</keyword>
<keyword evidence="5" id="KW-0598">Phosphotransferase system</keyword>
<evidence type="ECO:0000256" key="1">
    <source>
        <dbReference type="ARBA" id="ARBA00004429"/>
    </source>
</evidence>
<dbReference type="PANTHER" id="PTHR30505:SF0">
    <property type="entry name" value="FRUCTOSE-LIKE PTS SYSTEM EIIBC COMPONENT-RELATED"/>
    <property type="match status" value="1"/>
</dbReference>
<evidence type="ECO:0000256" key="9">
    <source>
        <dbReference type="SAM" id="Phobius"/>
    </source>
</evidence>
<keyword evidence="3" id="KW-1003">Cell membrane</keyword>
<keyword evidence="8 9" id="KW-0472">Membrane</keyword>
<comment type="subcellular location">
    <subcellularLocation>
        <location evidence="1">Cell inner membrane</location>
        <topology evidence="1">Multi-pass membrane protein</topology>
    </subcellularLocation>
</comment>
<evidence type="ECO:0000256" key="2">
    <source>
        <dbReference type="ARBA" id="ARBA00022448"/>
    </source>
</evidence>
<protein>
    <submittedName>
        <fullName evidence="11">Fructose-specific phosphotransferase system IIC component</fullName>
    </submittedName>
</protein>
<dbReference type="EMBL" id="SNZP01000007">
    <property type="protein sequence ID" value="TDR79798.1"/>
    <property type="molecule type" value="Genomic_DNA"/>
</dbReference>
<feature type="domain" description="PTS EIIC type-2" evidence="10">
    <location>
        <begin position="124"/>
        <end position="457"/>
    </location>
</feature>
<dbReference type="Pfam" id="PF02378">
    <property type="entry name" value="PTS_EIIC"/>
    <property type="match status" value="1"/>
</dbReference>
<accession>A0A4R7B5B1</accession>
<dbReference type="InterPro" id="IPR003352">
    <property type="entry name" value="PTS_EIIC"/>
</dbReference>
<dbReference type="PANTHER" id="PTHR30505">
    <property type="entry name" value="FRUCTOSE-LIKE PERMEASE"/>
    <property type="match status" value="1"/>
</dbReference>
<dbReference type="GO" id="GO:0090563">
    <property type="term" value="F:protein-phosphocysteine-sugar phosphotransferase activity"/>
    <property type="evidence" value="ECO:0007669"/>
    <property type="project" value="TreeGrafter"/>
</dbReference>
<dbReference type="GO" id="GO:0005351">
    <property type="term" value="F:carbohydrate:proton symporter activity"/>
    <property type="evidence" value="ECO:0007669"/>
    <property type="project" value="InterPro"/>
</dbReference>
<gene>
    <name evidence="11" type="ORF">DFP86_107164</name>
</gene>
<feature type="transmembrane region" description="Helical" evidence="9">
    <location>
        <begin position="431"/>
        <end position="452"/>
    </location>
</feature>
<keyword evidence="4" id="KW-0762">Sugar transport</keyword>
<evidence type="ECO:0000256" key="3">
    <source>
        <dbReference type="ARBA" id="ARBA00022475"/>
    </source>
</evidence>
<feature type="transmembrane region" description="Helical" evidence="9">
    <location>
        <begin position="247"/>
        <end position="269"/>
    </location>
</feature>
<dbReference type="InterPro" id="IPR006327">
    <property type="entry name" value="PTS_IIC_fruc"/>
</dbReference>
<keyword evidence="2" id="KW-0813">Transport</keyword>
<name>A0A4R7B5B1_9NEIS</name>
<evidence type="ECO:0000313" key="11">
    <source>
        <dbReference type="EMBL" id="TDR79798.1"/>
    </source>
</evidence>
<evidence type="ECO:0000256" key="4">
    <source>
        <dbReference type="ARBA" id="ARBA00022597"/>
    </source>
</evidence>
<evidence type="ECO:0000256" key="5">
    <source>
        <dbReference type="ARBA" id="ARBA00022683"/>
    </source>
</evidence>
<dbReference type="InterPro" id="IPR013014">
    <property type="entry name" value="PTS_EIIC_2"/>
</dbReference>
<keyword evidence="12" id="KW-1185">Reference proteome</keyword>
<dbReference type="RefSeq" id="WP_133680848.1">
    <property type="nucleotide sequence ID" value="NZ_SNZP01000007.1"/>
</dbReference>
<feature type="transmembrane region" description="Helical" evidence="9">
    <location>
        <begin position="289"/>
        <end position="308"/>
    </location>
</feature>
<dbReference type="NCBIfam" id="TIGR01427">
    <property type="entry name" value="PTS_IIC_fructo"/>
    <property type="match status" value="1"/>
</dbReference>
<dbReference type="GO" id="GO:0008982">
    <property type="term" value="F:protein-N(PI)-phosphohistidine-sugar phosphotransferase activity"/>
    <property type="evidence" value="ECO:0007669"/>
    <property type="project" value="InterPro"/>
</dbReference>
<sequence length="457" mass="47251">MAHVLVVIRCQAQPVISELVADVLRRAAPDFEAKLLIAQSATPSVNELVDADAILVVGAALDLPAGSPPTLCLAPETILTDPSRALVSAMALLGDKVRDMANGLAEPLDTENNTRNGSADLADPYHHLLTGVSFMLPFVVAGGLIVALAFCLEGLSAGEASHRGTLGWSLIQIGGKGAFVLMVPVLAGYIAYSLAGRPGIAPGMVGGMIAANMAASFLGGIVAGFIAGYGTAWLARRLHLPRHLQGLIPIVLLPFLGTLATGLIMVYVIGAPVAFIMETTAHWLTGMQSASALLLGSLIGLMTAFDLGGPMNKTAYAFGTTLIGTNVCGPITAAMAAGMTPPLGVSLATWWFGDRFSEEERHAGKATAILGMAFMTEGAIPFAARDPLRVMPALMAGSALTGALTMAMASAQCVPHGEVFTLPFKQLVSQPLMFAANVALGCILTALMLRALKRKAS</sequence>